<accession>A0A9P6G1I2</accession>
<feature type="compositionally biased region" description="Acidic residues" evidence="6">
    <location>
        <begin position="146"/>
        <end position="160"/>
    </location>
</feature>
<dbReference type="Pfam" id="PF08598">
    <property type="entry name" value="Sds3"/>
    <property type="match status" value="1"/>
</dbReference>
<feature type="compositionally biased region" description="Basic and acidic residues" evidence="6">
    <location>
        <begin position="24"/>
        <end position="44"/>
    </location>
</feature>
<feature type="compositionally biased region" description="Polar residues" evidence="6">
    <location>
        <begin position="422"/>
        <end position="434"/>
    </location>
</feature>
<evidence type="ECO:0000256" key="4">
    <source>
        <dbReference type="ARBA" id="ARBA00023163"/>
    </source>
</evidence>
<reference evidence="7" key="1">
    <citation type="journal article" date="2020" name="Fungal Divers.">
        <title>Resolving the Mortierellaceae phylogeny through synthesis of multi-gene phylogenetics and phylogenomics.</title>
        <authorList>
            <person name="Vandepol N."/>
            <person name="Liber J."/>
            <person name="Desiro A."/>
            <person name="Na H."/>
            <person name="Kennedy M."/>
            <person name="Barry K."/>
            <person name="Grigoriev I.V."/>
            <person name="Miller A.N."/>
            <person name="O'Donnell K."/>
            <person name="Stajich J.E."/>
            <person name="Bonito G."/>
        </authorList>
    </citation>
    <scope>NUCLEOTIDE SEQUENCE</scope>
    <source>
        <strain evidence="7">KOD1015</strain>
    </source>
</reference>
<dbReference type="EMBL" id="JAABOA010000377">
    <property type="protein sequence ID" value="KAF9584585.1"/>
    <property type="molecule type" value="Genomic_DNA"/>
</dbReference>
<evidence type="ECO:0000256" key="1">
    <source>
        <dbReference type="ARBA" id="ARBA00004123"/>
    </source>
</evidence>
<feature type="region of interest" description="Disordered" evidence="6">
    <location>
        <begin position="1"/>
        <end position="486"/>
    </location>
</feature>
<feature type="compositionally biased region" description="Acidic residues" evidence="6">
    <location>
        <begin position="330"/>
        <end position="357"/>
    </location>
</feature>
<feature type="compositionally biased region" description="Polar residues" evidence="6">
    <location>
        <begin position="45"/>
        <end position="71"/>
    </location>
</feature>
<keyword evidence="4" id="KW-0804">Transcription</keyword>
<feature type="compositionally biased region" description="Basic and acidic residues" evidence="6">
    <location>
        <begin position="221"/>
        <end position="239"/>
    </location>
</feature>
<keyword evidence="8" id="KW-1185">Reference proteome</keyword>
<feature type="compositionally biased region" description="Polar residues" evidence="6">
    <location>
        <begin position="362"/>
        <end position="387"/>
    </location>
</feature>
<dbReference type="Proteomes" id="UP000780801">
    <property type="component" value="Unassembled WGS sequence"/>
</dbReference>
<feature type="compositionally biased region" description="Acidic residues" evidence="6">
    <location>
        <begin position="167"/>
        <end position="195"/>
    </location>
</feature>
<evidence type="ECO:0000256" key="2">
    <source>
        <dbReference type="ARBA" id="ARBA00022491"/>
    </source>
</evidence>
<evidence type="ECO:0008006" key="9">
    <source>
        <dbReference type="Google" id="ProtNLM"/>
    </source>
</evidence>
<feature type="compositionally biased region" description="Basic and acidic residues" evidence="6">
    <location>
        <begin position="451"/>
        <end position="467"/>
    </location>
</feature>
<gene>
    <name evidence="7" type="ORF">BGW38_005922</name>
</gene>
<sequence length="829" mass="92607">MLEVASLRTDKKTSAAPPALSDMKNNKDKAMVPVKDHTETKESDATNSSVSSPTNTQGQEQVQVRSTANDAENSHDPMDTSADGTRSPSTKPDEDEDMRGPEEDPASIAAQETETPEMESVSPKSNNGMGQAISQEDLDGGLLDGALDDYDMDQDTEDTEVGNGEDGFSDEDDEDEDDEEAEEEEEEDNDNEEEERAPKRNNKSSHARDTPDRASPATTSKSEDHDFNTHEDSSSERQTKGSRTALSDDSDSDLPEPDGSDNEEDEDEEDEEEDEEDADADAEDGDDKDIEDEGDDEEDEPPSKSKAIKKDIAPPPPPPQKPVLNRPSATEEELKDSGDDLSELSDFEDSDDSDEDEHISKANINQNDNSKNGPISTPTSSGNNKASASMGGRKRSLQEDNKESDKKELLLTKPEQEEEDNQQIPNGRSRQQSDSPERKRNASGASGITQSDKETESETHEEDAEKAVDDEEEDADAGEEEDAETKQLHKDALEALTSIEVEFASLRDKMYEERMLELEKEVEMIHAGTHPELTALMQEIEHKREQRLRVADMGKKYKKDIAQHEYDIAEYNAHCTYQSGKRNSRVDMMRTLGRKQRQLKLELDLSTTTYCSNAISEKSALVRSRKYRRIEANELKIVNEHRGFPASAKPGMVTNAELDHDFEAMEIPRPVQHRLPIIEHESHMMRSTPGPHSHHLPPQQQQQQQQQHHHHLNNPHHPPSIPVPPSNSSSTSSSARPTLLATLQSSIKCANTCPREVEIFVDGPRCMIDNIWYHPNDSVVVLDASIGKYHAKYLYLASDEIMLQRMDGSKTRLHLGLFKGRKLCMQPKP</sequence>
<feature type="compositionally biased region" description="Basic and acidic residues" evidence="6">
    <location>
        <begin position="396"/>
        <end position="410"/>
    </location>
</feature>
<evidence type="ECO:0000256" key="6">
    <source>
        <dbReference type="SAM" id="MobiDB-lite"/>
    </source>
</evidence>
<feature type="compositionally biased region" description="Polar residues" evidence="6">
    <location>
        <begin position="122"/>
        <end position="134"/>
    </location>
</feature>
<evidence type="ECO:0000256" key="3">
    <source>
        <dbReference type="ARBA" id="ARBA00023015"/>
    </source>
</evidence>
<evidence type="ECO:0000313" key="7">
    <source>
        <dbReference type="EMBL" id="KAF9584585.1"/>
    </source>
</evidence>
<dbReference type="GO" id="GO:0010468">
    <property type="term" value="P:regulation of gene expression"/>
    <property type="evidence" value="ECO:0007669"/>
    <property type="project" value="UniProtKB-ARBA"/>
</dbReference>
<organism evidence="7 8">
    <name type="scientific">Lunasporangiospora selenospora</name>
    <dbReference type="NCBI Taxonomy" id="979761"/>
    <lineage>
        <taxon>Eukaryota</taxon>
        <taxon>Fungi</taxon>
        <taxon>Fungi incertae sedis</taxon>
        <taxon>Mucoromycota</taxon>
        <taxon>Mortierellomycotina</taxon>
        <taxon>Mortierellomycetes</taxon>
        <taxon>Mortierellales</taxon>
        <taxon>Mortierellaceae</taxon>
        <taxon>Lunasporangiospora</taxon>
    </lineage>
</organism>
<keyword evidence="2" id="KW-0678">Repressor</keyword>
<evidence type="ECO:0000256" key="5">
    <source>
        <dbReference type="ARBA" id="ARBA00023242"/>
    </source>
</evidence>
<evidence type="ECO:0000313" key="8">
    <source>
        <dbReference type="Proteomes" id="UP000780801"/>
    </source>
</evidence>
<dbReference type="SMART" id="SM01401">
    <property type="entry name" value="Sds3"/>
    <property type="match status" value="1"/>
</dbReference>
<comment type="subcellular location">
    <subcellularLocation>
        <location evidence="1">Nucleus</location>
    </subcellularLocation>
</comment>
<feature type="compositionally biased region" description="Low complexity" evidence="6">
    <location>
        <begin position="696"/>
        <end position="706"/>
    </location>
</feature>
<keyword evidence="3" id="KW-0805">Transcription regulation</keyword>
<proteinExistence type="predicted"/>
<dbReference type="InterPro" id="IPR013907">
    <property type="entry name" value="Sds3"/>
</dbReference>
<dbReference type="AlphaFoldDB" id="A0A9P6G1I2"/>
<keyword evidence="5" id="KW-0539">Nucleus</keyword>
<feature type="compositionally biased region" description="Acidic residues" evidence="6">
    <location>
        <begin position="248"/>
        <end position="300"/>
    </location>
</feature>
<name>A0A9P6G1I2_9FUNG</name>
<feature type="region of interest" description="Disordered" evidence="6">
    <location>
        <begin position="684"/>
        <end position="736"/>
    </location>
</feature>
<dbReference type="OrthoDB" id="20886at2759"/>
<feature type="compositionally biased region" description="Acidic residues" evidence="6">
    <location>
        <begin position="468"/>
        <end position="483"/>
    </location>
</feature>
<protein>
    <recommendedName>
        <fullName evidence="9">Sds3-like-domain-containing protein</fullName>
    </recommendedName>
</protein>
<dbReference type="GO" id="GO:0005654">
    <property type="term" value="C:nucleoplasm"/>
    <property type="evidence" value="ECO:0007669"/>
    <property type="project" value="UniProtKB-ARBA"/>
</dbReference>
<comment type="caution">
    <text evidence="7">The sequence shown here is derived from an EMBL/GenBank/DDBJ whole genome shotgun (WGS) entry which is preliminary data.</text>
</comment>
<feature type="compositionally biased region" description="Pro residues" evidence="6">
    <location>
        <begin position="716"/>
        <end position="725"/>
    </location>
</feature>